<evidence type="ECO:0000256" key="1">
    <source>
        <dbReference type="ARBA" id="ARBA00001798"/>
    </source>
</evidence>
<sequence length="428" mass="49204">MLDDEVTALALQLEELGAYPPCGSDRCDDRNATNSDIAFAQYQTEVKNRYTFLTDQQLARSIGAAEHSDGAMISTLASNEVQCYNDRQLALDITEDDADADSNLEYDEENQYAASMTELSNDDHNRSGLSKSYFESQSSVLEKLQRKYTCVCCLDEHYSHRTILLPCNDRYCIDCLRNLFVRASTDESLFPVRCHRETIPLELVVNHLSQEELSNFERASIEYTTMDRVYCSNINCGKFILPDKIESGTRKAICDTCYQTTCGLCKSGYHEGSDCPDDPELRATRHMAQGLGWQTCYSCKSIIDLRSGCNHITCRCGAEFCYVCATQWKNCNCDHADEDHLLERAEEIVDRDAYLVLDHDERQLRIQHMVADLQQNHECDHSRRFRRVEGSPGRGYRCEMCNARHWQFILECRRCHLRVCQDCRCNRI</sequence>
<dbReference type="InterPro" id="IPR031127">
    <property type="entry name" value="E3_UB_ligase_RBR"/>
</dbReference>
<dbReference type="AlphaFoldDB" id="A0A2V1DDB7"/>
<dbReference type="CDD" id="cd22584">
    <property type="entry name" value="Rcat_RBR_unk"/>
    <property type="match status" value="1"/>
</dbReference>
<keyword evidence="7" id="KW-0833">Ubl conjugation pathway</keyword>
<keyword evidence="3" id="KW-0808">Transferase</keyword>
<dbReference type="Pfam" id="PF26200">
    <property type="entry name" value="Rcat_RNF216"/>
    <property type="match status" value="1"/>
</dbReference>
<gene>
    <name evidence="10" type="ORF">DM02DRAFT_688579</name>
</gene>
<reference evidence="10 11" key="1">
    <citation type="journal article" date="2018" name="Sci. Rep.">
        <title>Comparative genomics provides insights into the lifestyle and reveals functional heterogeneity of dark septate endophytic fungi.</title>
        <authorList>
            <person name="Knapp D.G."/>
            <person name="Nemeth J.B."/>
            <person name="Barry K."/>
            <person name="Hainaut M."/>
            <person name="Henrissat B."/>
            <person name="Johnson J."/>
            <person name="Kuo A."/>
            <person name="Lim J.H.P."/>
            <person name="Lipzen A."/>
            <person name="Nolan M."/>
            <person name="Ohm R.A."/>
            <person name="Tamas L."/>
            <person name="Grigoriev I.V."/>
            <person name="Spatafora J.W."/>
            <person name="Nagy L.G."/>
            <person name="Kovacs G.M."/>
        </authorList>
    </citation>
    <scope>NUCLEOTIDE SEQUENCE [LARGE SCALE GENOMIC DNA]</scope>
    <source>
        <strain evidence="10 11">DSE2036</strain>
    </source>
</reference>
<proteinExistence type="predicted"/>
<dbReference type="GO" id="GO:0061630">
    <property type="term" value="F:ubiquitin protein ligase activity"/>
    <property type="evidence" value="ECO:0007669"/>
    <property type="project" value="UniProtKB-EC"/>
</dbReference>
<keyword evidence="4" id="KW-0479">Metal-binding</keyword>
<evidence type="ECO:0000256" key="2">
    <source>
        <dbReference type="ARBA" id="ARBA00012251"/>
    </source>
</evidence>
<dbReference type="EMBL" id="KZ805473">
    <property type="protein sequence ID" value="PVH96146.1"/>
    <property type="molecule type" value="Genomic_DNA"/>
</dbReference>
<keyword evidence="8" id="KW-0862">Zinc</keyword>
<dbReference type="Gene3D" id="3.30.40.10">
    <property type="entry name" value="Zinc/RING finger domain, C3HC4 (zinc finger)"/>
    <property type="match status" value="1"/>
</dbReference>
<evidence type="ECO:0000256" key="3">
    <source>
        <dbReference type="ARBA" id="ARBA00022679"/>
    </source>
</evidence>
<dbReference type="EC" id="2.3.2.31" evidence="2"/>
<keyword evidence="5" id="KW-0677">Repeat</keyword>
<dbReference type="Pfam" id="PF01485">
    <property type="entry name" value="IBR"/>
    <property type="match status" value="1"/>
</dbReference>
<comment type="catalytic activity">
    <reaction evidence="1">
        <text>[E2 ubiquitin-conjugating enzyme]-S-ubiquitinyl-L-cysteine + [acceptor protein]-L-lysine = [E2 ubiquitin-conjugating enzyme]-L-cysteine + [acceptor protein]-N(6)-ubiquitinyl-L-lysine.</text>
        <dbReference type="EC" id="2.3.2.31"/>
    </reaction>
</comment>
<keyword evidence="11" id="KW-1185">Reference proteome</keyword>
<evidence type="ECO:0000259" key="9">
    <source>
        <dbReference type="PROSITE" id="PS51873"/>
    </source>
</evidence>
<evidence type="ECO:0000256" key="5">
    <source>
        <dbReference type="ARBA" id="ARBA00022737"/>
    </source>
</evidence>
<evidence type="ECO:0000256" key="4">
    <source>
        <dbReference type="ARBA" id="ARBA00022723"/>
    </source>
</evidence>
<dbReference type="InterPro" id="IPR044066">
    <property type="entry name" value="TRIAD_supradom"/>
</dbReference>
<evidence type="ECO:0000256" key="6">
    <source>
        <dbReference type="ARBA" id="ARBA00022771"/>
    </source>
</evidence>
<evidence type="ECO:0000256" key="8">
    <source>
        <dbReference type="ARBA" id="ARBA00022833"/>
    </source>
</evidence>
<dbReference type="OrthoDB" id="10009520at2759"/>
<evidence type="ECO:0000313" key="10">
    <source>
        <dbReference type="EMBL" id="PVH96146.1"/>
    </source>
</evidence>
<feature type="domain" description="RING-type" evidence="9">
    <location>
        <begin position="146"/>
        <end position="339"/>
    </location>
</feature>
<accession>A0A2V1DDB7</accession>
<dbReference type="PANTHER" id="PTHR11685">
    <property type="entry name" value="RBR FAMILY RING FINGER AND IBR DOMAIN-CONTAINING"/>
    <property type="match status" value="1"/>
</dbReference>
<protein>
    <recommendedName>
        <fullName evidence="2">RBR-type E3 ubiquitin transferase</fullName>
        <ecNumber evidence="2">2.3.2.31</ecNumber>
    </recommendedName>
</protein>
<dbReference type="PROSITE" id="PS51873">
    <property type="entry name" value="TRIAD"/>
    <property type="match status" value="1"/>
</dbReference>
<dbReference type="Proteomes" id="UP000244855">
    <property type="component" value="Unassembled WGS sequence"/>
</dbReference>
<dbReference type="STRING" id="97972.A0A2V1DDB7"/>
<dbReference type="Gene3D" id="1.20.120.1750">
    <property type="match status" value="1"/>
</dbReference>
<keyword evidence="6" id="KW-0863">Zinc-finger</keyword>
<name>A0A2V1DDB7_9PLEO</name>
<organism evidence="10 11">
    <name type="scientific">Periconia macrospinosa</name>
    <dbReference type="NCBI Taxonomy" id="97972"/>
    <lineage>
        <taxon>Eukaryota</taxon>
        <taxon>Fungi</taxon>
        <taxon>Dikarya</taxon>
        <taxon>Ascomycota</taxon>
        <taxon>Pezizomycotina</taxon>
        <taxon>Dothideomycetes</taxon>
        <taxon>Pleosporomycetidae</taxon>
        <taxon>Pleosporales</taxon>
        <taxon>Massarineae</taxon>
        <taxon>Periconiaceae</taxon>
        <taxon>Periconia</taxon>
    </lineage>
</organism>
<evidence type="ECO:0000313" key="11">
    <source>
        <dbReference type="Proteomes" id="UP000244855"/>
    </source>
</evidence>
<dbReference type="InterPro" id="IPR002867">
    <property type="entry name" value="IBR_dom"/>
</dbReference>
<evidence type="ECO:0000256" key="7">
    <source>
        <dbReference type="ARBA" id="ARBA00022786"/>
    </source>
</evidence>
<dbReference type="GO" id="GO:0016567">
    <property type="term" value="P:protein ubiquitination"/>
    <property type="evidence" value="ECO:0007669"/>
    <property type="project" value="InterPro"/>
</dbReference>
<dbReference type="CDD" id="cd20335">
    <property type="entry name" value="BRcat_RBR"/>
    <property type="match status" value="1"/>
</dbReference>
<dbReference type="GO" id="GO:0008270">
    <property type="term" value="F:zinc ion binding"/>
    <property type="evidence" value="ECO:0007669"/>
    <property type="project" value="UniProtKB-KW"/>
</dbReference>
<dbReference type="SMART" id="SM00647">
    <property type="entry name" value="IBR"/>
    <property type="match status" value="1"/>
</dbReference>
<dbReference type="InterPro" id="IPR013083">
    <property type="entry name" value="Znf_RING/FYVE/PHD"/>
</dbReference>
<dbReference type="SUPFAM" id="SSF57850">
    <property type="entry name" value="RING/U-box"/>
    <property type="match status" value="3"/>
</dbReference>